<evidence type="ECO:0000313" key="2">
    <source>
        <dbReference type="EMBL" id="KNZ54314.1"/>
    </source>
</evidence>
<dbReference type="EMBL" id="LAVV01007924">
    <property type="protein sequence ID" value="KNZ54314.1"/>
    <property type="molecule type" value="Genomic_DNA"/>
</dbReference>
<dbReference type="InterPro" id="IPR000477">
    <property type="entry name" value="RT_dom"/>
</dbReference>
<gene>
    <name evidence="2" type="ORF">VP01_2980g3</name>
</gene>
<name>A0A0L6V0N7_9BASI</name>
<reference evidence="2 3" key="1">
    <citation type="submission" date="2015-08" db="EMBL/GenBank/DDBJ databases">
        <title>Next Generation Sequencing and Analysis of the Genome of Puccinia sorghi L Schw, the Causal Agent of Maize Common Rust.</title>
        <authorList>
            <person name="Rochi L."/>
            <person name="Burguener G."/>
            <person name="Darino M."/>
            <person name="Turjanski A."/>
            <person name="Kreff E."/>
            <person name="Dieguez M.J."/>
            <person name="Sacco F."/>
        </authorList>
    </citation>
    <scope>NUCLEOTIDE SEQUENCE [LARGE SCALE GENOMIC DNA]</scope>
    <source>
        <strain evidence="2 3">RO10H11247</strain>
    </source>
</reference>
<dbReference type="Proteomes" id="UP000037035">
    <property type="component" value="Unassembled WGS sequence"/>
</dbReference>
<keyword evidence="3" id="KW-1185">Reference proteome</keyword>
<dbReference type="AlphaFoldDB" id="A0A0L6V0N7"/>
<evidence type="ECO:0000259" key="1">
    <source>
        <dbReference type="Pfam" id="PF00078"/>
    </source>
</evidence>
<organism evidence="2 3">
    <name type="scientific">Puccinia sorghi</name>
    <dbReference type="NCBI Taxonomy" id="27349"/>
    <lineage>
        <taxon>Eukaryota</taxon>
        <taxon>Fungi</taxon>
        <taxon>Dikarya</taxon>
        <taxon>Basidiomycota</taxon>
        <taxon>Pucciniomycotina</taxon>
        <taxon>Pucciniomycetes</taxon>
        <taxon>Pucciniales</taxon>
        <taxon>Pucciniaceae</taxon>
        <taxon>Puccinia</taxon>
    </lineage>
</organism>
<feature type="domain" description="Reverse transcriptase" evidence="1">
    <location>
        <begin position="30"/>
        <end position="111"/>
    </location>
</feature>
<sequence>MVTGQTYIPQKHDQSMGIKIPLHPFMKIFHSNTNQNTFVIFVDFKKAFDRVPHEGLWARLHQTGIHKDLISIIKQGYNSSKIQCRLGCPLSPLPFIIFVNKIFRETTKGIFIVSPNSRDGEIPIVSTYKTYNFYVRSTPYKPKLWLTRKVQTVLDQAMRISFGAKSQSKSLNSLLMCVGLGITPYSIHSTKQRLRLWDKRTYLRTILMNLITSPAYRQTGKTWVTNTKRNMALLHKGSSLTIGRHGITKP</sequence>
<dbReference type="PANTHER" id="PTHR19446">
    <property type="entry name" value="REVERSE TRANSCRIPTASES"/>
    <property type="match status" value="1"/>
</dbReference>
<evidence type="ECO:0000313" key="3">
    <source>
        <dbReference type="Proteomes" id="UP000037035"/>
    </source>
</evidence>
<protein>
    <recommendedName>
        <fullName evidence="1">Reverse transcriptase domain-containing protein</fullName>
    </recommendedName>
</protein>
<dbReference type="OrthoDB" id="2742885at2759"/>
<dbReference type="VEuPathDB" id="FungiDB:VP01_2980g3"/>
<dbReference type="Pfam" id="PF00078">
    <property type="entry name" value="RVT_1"/>
    <property type="match status" value="1"/>
</dbReference>
<comment type="caution">
    <text evidence="2">The sequence shown here is derived from an EMBL/GenBank/DDBJ whole genome shotgun (WGS) entry which is preliminary data.</text>
</comment>
<dbReference type="STRING" id="27349.A0A0L6V0N7"/>
<accession>A0A0L6V0N7</accession>
<proteinExistence type="predicted"/>